<evidence type="ECO:0000256" key="5">
    <source>
        <dbReference type="RuleBase" id="RU363041"/>
    </source>
</evidence>
<evidence type="ECO:0000256" key="4">
    <source>
        <dbReference type="ARBA" id="ARBA00023136"/>
    </source>
</evidence>
<keyword evidence="3 5" id="KW-1133">Transmembrane helix</keyword>
<dbReference type="Proteomes" id="UP000066042">
    <property type="component" value="Chromosome"/>
</dbReference>
<reference evidence="6 7" key="1">
    <citation type="journal article" date="2016" name="Genome Announc.">
        <title>Complete genome sequence of the hyperthermophilic and piezophilic archaeon Thermococcus barophilus Ch5, capable of growth at the expense of hydrogenogenesis from carbon monoxide and formate.</title>
        <authorList>
            <person name="Oger P."/>
            <person name="Sokolova T.G."/>
            <person name="Kozhevnikova D.A."/>
            <person name="Taranov E.A."/>
            <person name="Vannier P."/>
            <person name="Lee H.S."/>
            <person name="Kwon K.K."/>
            <person name="Kang S.G."/>
            <person name="Lee J.H."/>
            <person name="Bonch-Osmolovskaya E.A."/>
            <person name="Lebedinsky A.V."/>
        </authorList>
    </citation>
    <scope>NUCLEOTIDE SEQUENCE [LARGE SCALE GENOMIC DNA]</scope>
    <source>
        <strain evidence="7">Ch5</strain>
    </source>
</reference>
<dbReference type="PATRIC" id="fig|55802.8.peg.860"/>
<dbReference type="EMBL" id="CP013050">
    <property type="protein sequence ID" value="ALM74815.1"/>
    <property type="molecule type" value="Genomic_DNA"/>
</dbReference>
<feature type="transmembrane region" description="Helical" evidence="5">
    <location>
        <begin position="43"/>
        <end position="61"/>
    </location>
</feature>
<dbReference type="GO" id="GO:0005886">
    <property type="term" value="C:plasma membrane"/>
    <property type="evidence" value="ECO:0007669"/>
    <property type="project" value="UniProtKB-SubCell"/>
</dbReference>
<dbReference type="InterPro" id="IPR002781">
    <property type="entry name" value="TM_pro_TauE-like"/>
</dbReference>
<sequence length="251" mass="26862">MLWHISIIFIGFFIGLFAGLFGIGGGFLIVPVLTLLGLPIHEAIGTSLACISMSALASAYGHLRRKNVLFKVVVIKEAFSIPSALLGAYITAFLNTRQLSAIFGFALIYVAYKLIKKPETPSVKRNVKVDYRKVPVIGVVSGFSSGLLGISGGILNVPLFYSLGLPIHYAIGTSSVALFFTALAGTVGHYILGQVHFDKAILLAPGLILGGFSGARLAHEIHPERLKMGFSLILLIIAIRMILKDLGFVVP</sequence>
<dbReference type="RefSeq" id="WP_056933627.1">
    <property type="nucleotide sequence ID" value="NZ_CP013050.1"/>
</dbReference>
<dbReference type="AlphaFoldDB" id="A0A0S1XAM5"/>
<protein>
    <recommendedName>
        <fullName evidence="5">Probable membrane transporter protein</fullName>
    </recommendedName>
</protein>
<comment type="similarity">
    <text evidence="5">Belongs to the 4-toluene sulfonate uptake permease (TSUP) (TC 2.A.102) family.</text>
</comment>
<evidence type="ECO:0000313" key="6">
    <source>
        <dbReference type="EMBL" id="ALM74815.1"/>
    </source>
</evidence>
<feature type="transmembrane region" description="Helical" evidence="5">
    <location>
        <begin position="225"/>
        <end position="243"/>
    </location>
</feature>
<accession>A0A0S1XAM5</accession>
<keyword evidence="2 5" id="KW-0812">Transmembrane</keyword>
<gene>
    <name evidence="6" type="ORF">TBCH5v1_0862</name>
</gene>
<feature type="transmembrane region" description="Helical" evidence="5">
    <location>
        <begin position="98"/>
        <end position="115"/>
    </location>
</feature>
<keyword evidence="4 5" id="KW-0472">Membrane</keyword>
<feature type="transmembrane region" description="Helical" evidence="5">
    <location>
        <begin position="7"/>
        <end position="37"/>
    </location>
</feature>
<dbReference type="PANTHER" id="PTHR43483:SF3">
    <property type="entry name" value="MEMBRANE TRANSPORTER PROTEIN HI_0806-RELATED"/>
    <property type="match status" value="1"/>
</dbReference>
<evidence type="ECO:0000256" key="3">
    <source>
        <dbReference type="ARBA" id="ARBA00022989"/>
    </source>
</evidence>
<dbReference type="GeneID" id="26136138"/>
<evidence type="ECO:0000256" key="2">
    <source>
        <dbReference type="ARBA" id="ARBA00022692"/>
    </source>
</evidence>
<dbReference type="STRING" id="55802.TBCH5v1_0862"/>
<dbReference type="Pfam" id="PF01925">
    <property type="entry name" value="TauE"/>
    <property type="match status" value="1"/>
</dbReference>
<organism evidence="6 7">
    <name type="scientific">Thermococcus barophilus</name>
    <dbReference type="NCBI Taxonomy" id="55802"/>
    <lineage>
        <taxon>Archaea</taxon>
        <taxon>Methanobacteriati</taxon>
        <taxon>Methanobacteriota</taxon>
        <taxon>Thermococci</taxon>
        <taxon>Thermococcales</taxon>
        <taxon>Thermococcaceae</taxon>
        <taxon>Thermococcus</taxon>
    </lineage>
</organism>
<feature type="transmembrane region" description="Helical" evidence="5">
    <location>
        <begin position="167"/>
        <end position="188"/>
    </location>
</feature>
<evidence type="ECO:0000256" key="1">
    <source>
        <dbReference type="ARBA" id="ARBA00004141"/>
    </source>
</evidence>
<comment type="subcellular location">
    <subcellularLocation>
        <location evidence="5">Cell membrane</location>
        <topology evidence="5">Multi-pass membrane protein</topology>
    </subcellularLocation>
    <subcellularLocation>
        <location evidence="1">Membrane</location>
        <topology evidence="1">Multi-pass membrane protein</topology>
    </subcellularLocation>
</comment>
<evidence type="ECO:0000313" key="7">
    <source>
        <dbReference type="Proteomes" id="UP000066042"/>
    </source>
</evidence>
<feature type="transmembrane region" description="Helical" evidence="5">
    <location>
        <begin position="136"/>
        <end position="161"/>
    </location>
</feature>
<feature type="transmembrane region" description="Helical" evidence="5">
    <location>
        <begin position="200"/>
        <end position="219"/>
    </location>
</feature>
<proteinExistence type="inferred from homology"/>
<keyword evidence="5" id="KW-1003">Cell membrane</keyword>
<dbReference type="PANTHER" id="PTHR43483">
    <property type="entry name" value="MEMBRANE TRANSPORTER PROTEIN HI_0806-RELATED"/>
    <property type="match status" value="1"/>
</dbReference>
<name>A0A0S1XAM5_THEBA</name>
<feature type="transmembrane region" description="Helical" evidence="5">
    <location>
        <begin position="68"/>
        <end position="92"/>
    </location>
</feature>